<evidence type="ECO:0000313" key="1">
    <source>
        <dbReference type="EMBL" id="GFY04465.1"/>
    </source>
</evidence>
<organism evidence="1 2">
    <name type="scientific">Trichonephila clavipes</name>
    <name type="common">Golden silk orbweaver</name>
    <name type="synonym">Nephila clavipes</name>
    <dbReference type="NCBI Taxonomy" id="2585209"/>
    <lineage>
        <taxon>Eukaryota</taxon>
        <taxon>Metazoa</taxon>
        <taxon>Ecdysozoa</taxon>
        <taxon>Arthropoda</taxon>
        <taxon>Chelicerata</taxon>
        <taxon>Arachnida</taxon>
        <taxon>Araneae</taxon>
        <taxon>Araneomorphae</taxon>
        <taxon>Entelegynae</taxon>
        <taxon>Araneoidea</taxon>
        <taxon>Nephilidae</taxon>
        <taxon>Trichonephila</taxon>
    </lineage>
</organism>
<keyword evidence="2" id="KW-1185">Reference proteome</keyword>
<evidence type="ECO:0000313" key="2">
    <source>
        <dbReference type="Proteomes" id="UP000887159"/>
    </source>
</evidence>
<proteinExistence type="predicted"/>
<accession>A0A8X6S4I6</accession>
<protein>
    <submittedName>
        <fullName evidence="1">Uncharacterized protein</fullName>
    </submittedName>
</protein>
<dbReference type="Proteomes" id="UP000887159">
    <property type="component" value="Unassembled WGS sequence"/>
</dbReference>
<sequence length="149" mass="16993">MAVCKGRENVRSVRDSIPSSVDASHSVAANEQFFPIETRETNHKKEGGPAWGRNWIGLVRLTLSGRFVEKVPRHFESGPRDEGGTLSSSPHPFCDQLLSQEFLKETEERGMRSRLEINMRSLLSPVYFDRQEKQQYRMIPNCIPDFGAL</sequence>
<reference evidence="1" key="1">
    <citation type="submission" date="2020-08" db="EMBL/GenBank/DDBJ databases">
        <title>Multicomponent nature underlies the extraordinary mechanical properties of spider dragline silk.</title>
        <authorList>
            <person name="Kono N."/>
            <person name="Nakamura H."/>
            <person name="Mori M."/>
            <person name="Yoshida Y."/>
            <person name="Ohtoshi R."/>
            <person name="Malay A.D."/>
            <person name="Moran D.A.P."/>
            <person name="Tomita M."/>
            <person name="Numata K."/>
            <person name="Arakawa K."/>
        </authorList>
    </citation>
    <scope>NUCLEOTIDE SEQUENCE</scope>
</reference>
<dbReference type="EMBL" id="BMAU01021244">
    <property type="protein sequence ID" value="GFY04465.1"/>
    <property type="molecule type" value="Genomic_DNA"/>
</dbReference>
<gene>
    <name evidence="1" type="ORF">TNCV_4415531</name>
</gene>
<dbReference type="AlphaFoldDB" id="A0A8X6S4I6"/>
<name>A0A8X6S4I6_TRICX</name>
<comment type="caution">
    <text evidence="1">The sequence shown here is derived from an EMBL/GenBank/DDBJ whole genome shotgun (WGS) entry which is preliminary data.</text>
</comment>